<evidence type="ECO:0000256" key="4">
    <source>
        <dbReference type="ARBA" id="ARBA00022825"/>
    </source>
</evidence>
<keyword evidence="5" id="KW-1015">Disulfide bond</keyword>
<dbReference type="PROSITE" id="PS00135">
    <property type="entry name" value="TRYPSIN_SER"/>
    <property type="match status" value="1"/>
</dbReference>
<keyword evidence="3" id="KW-0378">Hydrolase</keyword>
<feature type="signal peptide" evidence="7">
    <location>
        <begin position="1"/>
        <end position="16"/>
    </location>
</feature>
<comment type="similarity">
    <text evidence="6">Belongs to the peptidase S1 family. CLIP subfamily.</text>
</comment>
<dbReference type="Pfam" id="PF00089">
    <property type="entry name" value="Trypsin"/>
    <property type="match status" value="1"/>
</dbReference>
<evidence type="ECO:0000256" key="1">
    <source>
        <dbReference type="ARBA" id="ARBA00022670"/>
    </source>
</evidence>
<feature type="chain" id="PRO_5040150720" description="Peptidase S1 domain-containing protein" evidence="7">
    <location>
        <begin position="17"/>
        <end position="295"/>
    </location>
</feature>
<evidence type="ECO:0000256" key="7">
    <source>
        <dbReference type="SAM" id="SignalP"/>
    </source>
</evidence>
<reference evidence="9" key="2">
    <citation type="submission" date="2022-10" db="EMBL/GenBank/DDBJ databases">
        <authorList>
            <consortium name="ENA_rothamsted_submissions"/>
            <consortium name="culmorum"/>
            <person name="King R."/>
        </authorList>
    </citation>
    <scope>NUCLEOTIDE SEQUENCE</scope>
</reference>
<evidence type="ECO:0000256" key="5">
    <source>
        <dbReference type="ARBA" id="ARBA00023157"/>
    </source>
</evidence>
<dbReference type="SUPFAM" id="SSF50494">
    <property type="entry name" value="Trypsin-like serine proteases"/>
    <property type="match status" value="1"/>
</dbReference>
<accession>A0A9N9WXS2</accession>
<organism evidence="9 10">
    <name type="scientific">Chironomus riparius</name>
    <dbReference type="NCBI Taxonomy" id="315576"/>
    <lineage>
        <taxon>Eukaryota</taxon>
        <taxon>Metazoa</taxon>
        <taxon>Ecdysozoa</taxon>
        <taxon>Arthropoda</taxon>
        <taxon>Hexapoda</taxon>
        <taxon>Insecta</taxon>
        <taxon>Pterygota</taxon>
        <taxon>Neoptera</taxon>
        <taxon>Endopterygota</taxon>
        <taxon>Diptera</taxon>
        <taxon>Nematocera</taxon>
        <taxon>Chironomoidea</taxon>
        <taxon>Chironomidae</taxon>
        <taxon>Chironominae</taxon>
        <taxon>Chironomus</taxon>
    </lineage>
</organism>
<evidence type="ECO:0000259" key="8">
    <source>
        <dbReference type="SMART" id="SM00020"/>
    </source>
</evidence>
<dbReference type="InterPro" id="IPR043504">
    <property type="entry name" value="Peptidase_S1_PA_chymotrypsin"/>
</dbReference>
<keyword evidence="1" id="KW-0645">Protease</keyword>
<evidence type="ECO:0000256" key="6">
    <source>
        <dbReference type="ARBA" id="ARBA00024195"/>
    </source>
</evidence>
<evidence type="ECO:0000313" key="10">
    <source>
        <dbReference type="Proteomes" id="UP001153620"/>
    </source>
</evidence>
<evidence type="ECO:0000313" key="9">
    <source>
        <dbReference type="EMBL" id="CAG9809803.1"/>
    </source>
</evidence>
<dbReference type="PRINTS" id="PR00722">
    <property type="entry name" value="CHYMOTRYPSIN"/>
</dbReference>
<evidence type="ECO:0000256" key="2">
    <source>
        <dbReference type="ARBA" id="ARBA00022757"/>
    </source>
</evidence>
<name>A0A9N9WXS2_9DIPT</name>
<protein>
    <recommendedName>
        <fullName evidence="8">Peptidase S1 domain-containing protein</fullName>
    </recommendedName>
</protein>
<dbReference type="PROSITE" id="PS00134">
    <property type="entry name" value="TRYPSIN_HIS"/>
    <property type="match status" value="1"/>
</dbReference>
<dbReference type="EMBL" id="OU895879">
    <property type="protein sequence ID" value="CAG9809803.1"/>
    <property type="molecule type" value="Genomic_DNA"/>
</dbReference>
<dbReference type="PANTHER" id="PTHR24276:SF98">
    <property type="entry name" value="FI18310P1-RELATED"/>
    <property type="match status" value="1"/>
</dbReference>
<dbReference type="InterPro" id="IPR001314">
    <property type="entry name" value="Peptidase_S1A"/>
</dbReference>
<dbReference type="GO" id="GO:0007586">
    <property type="term" value="P:digestion"/>
    <property type="evidence" value="ECO:0007669"/>
    <property type="project" value="UniProtKB-KW"/>
</dbReference>
<dbReference type="GO" id="GO:0004252">
    <property type="term" value="F:serine-type endopeptidase activity"/>
    <property type="evidence" value="ECO:0007669"/>
    <property type="project" value="InterPro"/>
</dbReference>
<dbReference type="InterPro" id="IPR033116">
    <property type="entry name" value="TRYPSIN_SER"/>
</dbReference>
<evidence type="ECO:0000256" key="3">
    <source>
        <dbReference type="ARBA" id="ARBA00022801"/>
    </source>
</evidence>
<feature type="domain" description="Peptidase S1" evidence="8">
    <location>
        <begin position="61"/>
        <end position="290"/>
    </location>
</feature>
<dbReference type="CDD" id="cd00190">
    <property type="entry name" value="Tryp_SPc"/>
    <property type="match status" value="1"/>
</dbReference>
<keyword evidence="4" id="KW-0720">Serine protease</keyword>
<dbReference type="OrthoDB" id="5565075at2759"/>
<dbReference type="SMART" id="SM00020">
    <property type="entry name" value="Tryp_SPc"/>
    <property type="match status" value="1"/>
</dbReference>
<dbReference type="InterPro" id="IPR009003">
    <property type="entry name" value="Peptidase_S1_PA"/>
</dbReference>
<proteinExistence type="inferred from homology"/>
<dbReference type="PANTHER" id="PTHR24276">
    <property type="entry name" value="POLYSERASE-RELATED"/>
    <property type="match status" value="1"/>
</dbReference>
<dbReference type="Proteomes" id="UP001153620">
    <property type="component" value="Chromosome 3"/>
</dbReference>
<dbReference type="GO" id="GO:0006508">
    <property type="term" value="P:proteolysis"/>
    <property type="evidence" value="ECO:0007669"/>
    <property type="project" value="UniProtKB-KW"/>
</dbReference>
<gene>
    <name evidence="9" type="ORF">CHIRRI_LOCUS12623</name>
</gene>
<dbReference type="FunFam" id="2.40.10.10:FF:000068">
    <property type="entry name" value="transmembrane protease serine 2"/>
    <property type="match status" value="1"/>
</dbReference>
<dbReference type="Gene3D" id="2.40.10.10">
    <property type="entry name" value="Trypsin-like serine proteases"/>
    <property type="match status" value="1"/>
</dbReference>
<sequence>MKLFILTIFAVAVASAVENYDGPEYQPIDWSRVVPVHELPGFWEGTVYEKLAMKPNPRASRIVGGDEVVPHSHPYQAYLLLQLLLGTSACGGSVISETVVLTAAHCLTNVRTVTMVAGGHNILEVEASQQRRTVEAVNLRIHPEYSRINVLNDIGTILLQTALTFNQFVQPSTLEPASTNTFVGFTSQATGWGRVADGGATSAVLRGVDNTILANSVCAEVYGNVAINNATICIDTTGGRGVCNGDSGGPLTVIDGQRIQVGIASFVHSSGCQSGIPHVFERVAAHLTWLNNNMS</sequence>
<reference evidence="9" key="1">
    <citation type="submission" date="2022-01" db="EMBL/GenBank/DDBJ databases">
        <authorList>
            <person name="King R."/>
        </authorList>
    </citation>
    <scope>NUCLEOTIDE SEQUENCE</scope>
</reference>
<dbReference type="InterPro" id="IPR050430">
    <property type="entry name" value="Peptidase_S1"/>
</dbReference>
<keyword evidence="7" id="KW-0732">Signal</keyword>
<keyword evidence="2" id="KW-0222">Digestion</keyword>
<dbReference type="InterPro" id="IPR018114">
    <property type="entry name" value="TRYPSIN_HIS"/>
</dbReference>
<keyword evidence="10" id="KW-1185">Reference proteome</keyword>
<dbReference type="AlphaFoldDB" id="A0A9N9WXS2"/>
<dbReference type="InterPro" id="IPR001254">
    <property type="entry name" value="Trypsin_dom"/>
</dbReference>